<evidence type="ECO:0000313" key="1">
    <source>
        <dbReference type="EMBL" id="RUO33323.1"/>
    </source>
</evidence>
<dbReference type="InterPro" id="IPR036866">
    <property type="entry name" value="RibonucZ/Hydroxyglut_hydro"/>
</dbReference>
<keyword evidence="2" id="KW-1185">Reference proteome</keyword>
<dbReference type="GO" id="GO:0016787">
    <property type="term" value="F:hydrolase activity"/>
    <property type="evidence" value="ECO:0007669"/>
    <property type="project" value="UniProtKB-KW"/>
</dbReference>
<evidence type="ECO:0000313" key="2">
    <source>
        <dbReference type="Proteomes" id="UP000287823"/>
    </source>
</evidence>
<comment type="caution">
    <text evidence="1">The sequence shown here is derived from an EMBL/GenBank/DDBJ whole genome shotgun (WGS) entry which is preliminary data.</text>
</comment>
<accession>A0A432WHT8</accession>
<proteinExistence type="predicted"/>
<dbReference type="PANTHER" id="PTHR30619:SF1">
    <property type="entry name" value="RECOMBINATION PROTEIN 2"/>
    <property type="match status" value="1"/>
</dbReference>
<dbReference type="Proteomes" id="UP000287823">
    <property type="component" value="Unassembled WGS sequence"/>
</dbReference>
<name>A0A432WHT8_9GAMM</name>
<gene>
    <name evidence="1" type="ORF">CWE14_08905</name>
</gene>
<dbReference type="RefSeq" id="WP_126799031.1">
    <property type="nucleotide sequence ID" value="NZ_PIPO01000003.1"/>
</dbReference>
<dbReference type="Gene3D" id="3.60.15.10">
    <property type="entry name" value="Ribonuclease Z/Hydroxyacylglutathione hydrolase-like"/>
    <property type="match status" value="1"/>
</dbReference>
<dbReference type="PANTHER" id="PTHR30619">
    <property type="entry name" value="DNA INTERNALIZATION/COMPETENCE PROTEIN COMEC/REC2"/>
    <property type="match status" value="1"/>
</dbReference>
<reference evidence="1 2" key="1">
    <citation type="journal article" date="2011" name="Front. Microbiol.">
        <title>Genomic signatures of strain selection and enhancement in Bacillus atrophaeus var. globigii, a historical biowarfare simulant.</title>
        <authorList>
            <person name="Gibbons H.S."/>
            <person name="Broomall S.M."/>
            <person name="McNew L.A."/>
            <person name="Daligault H."/>
            <person name="Chapman C."/>
            <person name="Bruce D."/>
            <person name="Karavis M."/>
            <person name="Krepps M."/>
            <person name="McGregor P.A."/>
            <person name="Hong C."/>
            <person name="Park K.H."/>
            <person name="Akmal A."/>
            <person name="Feldman A."/>
            <person name="Lin J.S."/>
            <person name="Chang W.E."/>
            <person name="Higgs B.W."/>
            <person name="Demirev P."/>
            <person name="Lindquist J."/>
            <person name="Liem A."/>
            <person name="Fochler E."/>
            <person name="Read T.D."/>
            <person name="Tapia R."/>
            <person name="Johnson S."/>
            <person name="Bishop-Lilly K.A."/>
            <person name="Detter C."/>
            <person name="Han C."/>
            <person name="Sozhamannan S."/>
            <person name="Rosenzweig C.N."/>
            <person name="Skowronski E.W."/>
        </authorList>
    </citation>
    <scope>NUCLEOTIDE SEQUENCE [LARGE SCALE GENOMIC DNA]</scope>
    <source>
        <strain evidence="1 2">Y4G10-17</strain>
    </source>
</reference>
<keyword evidence="1" id="KW-0378">Hydrolase</keyword>
<dbReference type="SUPFAM" id="SSF56281">
    <property type="entry name" value="Metallo-hydrolase/oxidoreductase"/>
    <property type="match status" value="1"/>
</dbReference>
<dbReference type="AlphaFoldDB" id="A0A432WHT8"/>
<organism evidence="1 2">
    <name type="scientific">Aliidiomarina soli</name>
    <dbReference type="NCBI Taxonomy" id="1928574"/>
    <lineage>
        <taxon>Bacteria</taxon>
        <taxon>Pseudomonadati</taxon>
        <taxon>Pseudomonadota</taxon>
        <taxon>Gammaproteobacteria</taxon>
        <taxon>Alteromonadales</taxon>
        <taxon>Idiomarinaceae</taxon>
        <taxon>Aliidiomarina</taxon>
    </lineage>
</organism>
<protein>
    <submittedName>
        <fullName evidence="1">MBL fold metallo-hydrolase</fullName>
    </submittedName>
</protein>
<sequence>MNTNFRIHLLEAKTGDAFIVDCGANRFIIDGGTAAVAKQIKRFLTTEPSQRLKSIFVTHTDRDHIGGILKLFTHNKETVATDVPILINHPSSIPIKRNTNGRVTFQDGDNLKVFLEKNGYKTHQITSDKLLKFEEIEIQVLGPDPDLLDKLHFCWVKYADPGLVTSSIIEVDCSIEPDEPSEDSSGDIINSSSAAFIITYNKKRALFLSDTLPSDISKKITTRQPFDVVKISHHGSKYNTSIKLLEKLKCNKFIISTNGPRHYGHPHAETLVRIIRTCASFGYSECNIYFNYSRVVNRIKIKNPPPKMKVNIIHAKVMSL</sequence>
<dbReference type="EMBL" id="PIPO01000003">
    <property type="protein sequence ID" value="RUO33323.1"/>
    <property type="molecule type" value="Genomic_DNA"/>
</dbReference>
<dbReference type="InterPro" id="IPR052159">
    <property type="entry name" value="Competence_DNA_uptake"/>
</dbReference>